<keyword evidence="6" id="KW-1185">Reference proteome</keyword>
<evidence type="ECO:0000256" key="3">
    <source>
        <dbReference type="ARBA" id="ARBA00022821"/>
    </source>
</evidence>
<evidence type="ECO:0000313" key="6">
    <source>
        <dbReference type="Proteomes" id="UP001324115"/>
    </source>
</evidence>
<keyword evidence="3" id="KW-0611">Plant defense</keyword>
<protein>
    <recommendedName>
        <fullName evidence="4">Disease resistance N-terminal domain-containing protein</fullName>
    </recommendedName>
</protein>
<evidence type="ECO:0000256" key="1">
    <source>
        <dbReference type="ARBA" id="ARBA00022737"/>
    </source>
</evidence>
<feature type="domain" description="Disease resistance N-terminal" evidence="4">
    <location>
        <begin position="12"/>
        <end position="92"/>
    </location>
</feature>
<dbReference type="InterPro" id="IPR041118">
    <property type="entry name" value="Rx_N"/>
</dbReference>
<dbReference type="GO" id="GO:0006952">
    <property type="term" value="P:defense response"/>
    <property type="evidence" value="ECO:0007669"/>
    <property type="project" value="UniProtKB-KW"/>
</dbReference>
<reference evidence="5 6" key="1">
    <citation type="journal article" date="2023" name="G3 (Bethesda)">
        <title>A haplotype-resolved chromosome-scale genome for Quercus rubra L. provides insights into the genetics of adaptive traits for red oak species.</title>
        <authorList>
            <person name="Kapoor B."/>
            <person name="Jenkins J."/>
            <person name="Schmutz J."/>
            <person name="Zhebentyayeva T."/>
            <person name="Kuelheim C."/>
            <person name="Coggeshall M."/>
            <person name="Heim C."/>
            <person name="Lasky J.R."/>
            <person name="Leites L."/>
            <person name="Islam-Faridi N."/>
            <person name="Romero-Severson J."/>
            <person name="DeLeo V.L."/>
            <person name="Lucas S.M."/>
            <person name="Lazic D."/>
            <person name="Gailing O."/>
            <person name="Carlson J."/>
            <person name="Staton M."/>
        </authorList>
    </citation>
    <scope>NUCLEOTIDE SEQUENCE [LARGE SCALE GENOMIC DNA]</scope>
    <source>
        <strain evidence="5">Pseudo-F2</strain>
    </source>
</reference>
<organism evidence="5 6">
    <name type="scientific">Quercus rubra</name>
    <name type="common">Northern red oak</name>
    <name type="synonym">Quercus borealis</name>
    <dbReference type="NCBI Taxonomy" id="3512"/>
    <lineage>
        <taxon>Eukaryota</taxon>
        <taxon>Viridiplantae</taxon>
        <taxon>Streptophyta</taxon>
        <taxon>Embryophyta</taxon>
        <taxon>Tracheophyta</taxon>
        <taxon>Spermatophyta</taxon>
        <taxon>Magnoliopsida</taxon>
        <taxon>eudicotyledons</taxon>
        <taxon>Gunneridae</taxon>
        <taxon>Pentapetalae</taxon>
        <taxon>rosids</taxon>
        <taxon>fabids</taxon>
        <taxon>Fagales</taxon>
        <taxon>Fagaceae</taxon>
        <taxon>Quercus</taxon>
    </lineage>
</organism>
<accession>A0AAN7J0Q7</accession>
<dbReference type="AlphaFoldDB" id="A0AAN7J0Q7"/>
<comment type="caution">
    <text evidence="5">The sequence shown here is derived from an EMBL/GenBank/DDBJ whole genome shotgun (WGS) entry which is preliminary data.</text>
</comment>
<gene>
    <name evidence="5" type="ORF">RGQ29_017322</name>
</gene>
<evidence type="ECO:0000313" key="5">
    <source>
        <dbReference type="EMBL" id="KAK4593126.1"/>
    </source>
</evidence>
<dbReference type="Gene3D" id="1.20.5.4130">
    <property type="match status" value="1"/>
</dbReference>
<evidence type="ECO:0000259" key="4">
    <source>
        <dbReference type="Pfam" id="PF18052"/>
    </source>
</evidence>
<evidence type="ECO:0000256" key="2">
    <source>
        <dbReference type="ARBA" id="ARBA00022741"/>
    </source>
</evidence>
<dbReference type="Proteomes" id="UP001324115">
    <property type="component" value="Unassembled WGS sequence"/>
</dbReference>
<dbReference type="Pfam" id="PF18052">
    <property type="entry name" value="Rx_N"/>
    <property type="match status" value="1"/>
</dbReference>
<keyword evidence="1" id="KW-0677">Repeat</keyword>
<proteinExistence type="predicted"/>
<keyword evidence="2" id="KW-0547">Nucleotide-binding</keyword>
<dbReference type="GO" id="GO:0000166">
    <property type="term" value="F:nucleotide binding"/>
    <property type="evidence" value="ECO:0007669"/>
    <property type="project" value="UniProtKB-KW"/>
</dbReference>
<dbReference type="EMBL" id="JAXUIC010000004">
    <property type="protein sequence ID" value="KAK4593126.1"/>
    <property type="molecule type" value="Genomic_DNA"/>
</dbReference>
<sequence length="104" mass="11651">MAEGVLFEHAGRVLGVLTALTLQEIQLSLGVKAELENLMNTVSTIQAVILDAEKRSSHNHEIKDWLRKLKDVIHDADDLLDDFSTEVLRLKVMVGDVMTKEIKV</sequence>
<name>A0AAN7J0Q7_QUERU</name>